<comment type="caution">
    <text evidence="1">The sequence shown here is derived from an EMBL/GenBank/DDBJ whole genome shotgun (WGS) entry which is preliminary data.</text>
</comment>
<organism evidence="1">
    <name type="scientific">Ignavibacterium album</name>
    <dbReference type="NCBI Taxonomy" id="591197"/>
    <lineage>
        <taxon>Bacteria</taxon>
        <taxon>Pseudomonadati</taxon>
        <taxon>Ignavibacteriota</taxon>
        <taxon>Ignavibacteria</taxon>
        <taxon>Ignavibacteriales</taxon>
        <taxon>Ignavibacteriaceae</taxon>
        <taxon>Ignavibacterium</taxon>
    </lineage>
</organism>
<name>A0A7V2ZI36_9BACT</name>
<sequence>MKKYFLIILTSLFLSGCVLFNTVSYEITMRTETSGSALVIINDICTDATNEEDEMNDVNNVFDYAAKSKEFITDQESEGKKITNRKLFVEGNQLNAMLSFDFDDINKVEGIQFDDPYYYLTLSPEDSVVSTNGQLFEYDNYKRIVWDKSIRVLKFTMFSEDTDKPGVKKMSVYYNKEK</sequence>
<evidence type="ECO:0008006" key="2">
    <source>
        <dbReference type="Google" id="ProtNLM"/>
    </source>
</evidence>
<dbReference type="EMBL" id="DSUJ01000008">
    <property type="protein sequence ID" value="HFI90321.1"/>
    <property type="molecule type" value="Genomic_DNA"/>
</dbReference>
<accession>A0A7V2ZI36</accession>
<gene>
    <name evidence="1" type="ORF">ENS31_02185</name>
</gene>
<dbReference type="AlphaFoldDB" id="A0A7V2ZI36"/>
<protein>
    <recommendedName>
        <fullName evidence="2">Lipoprotein</fullName>
    </recommendedName>
</protein>
<dbReference type="PROSITE" id="PS51257">
    <property type="entry name" value="PROKAR_LIPOPROTEIN"/>
    <property type="match status" value="1"/>
</dbReference>
<reference evidence="1" key="1">
    <citation type="journal article" date="2020" name="mSystems">
        <title>Genome- and Community-Level Interaction Insights into Carbon Utilization and Element Cycling Functions of Hydrothermarchaeota in Hydrothermal Sediment.</title>
        <authorList>
            <person name="Zhou Z."/>
            <person name="Liu Y."/>
            <person name="Xu W."/>
            <person name="Pan J."/>
            <person name="Luo Z.H."/>
            <person name="Li M."/>
        </authorList>
    </citation>
    <scope>NUCLEOTIDE SEQUENCE [LARGE SCALE GENOMIC DNA]</scope>
    <source>
        <strain evidence="1">SpSt-479</strain>
    </source>
</reference>
<proteinExistence type="predicted"/>
<evidence type="ECO:0000313" key="1">
    <source>
        <dbReference type="EMBL" id="HFI90321.1"/>
    </source>
</evidence>